<protein>
    <submittedName>
        <fullName evidence="1">Uncharacterized protein</fullName>
    </submittedName>
</protein>
<organism evidence="1">
    <name type="scientific">Anguilla anguilla</name>
    <name type="common">European freshwater eel</name>
    <name type="synonym">Muraena anguilla</name>
    <dbReference type="NCBI Taxonomy" id="7936"/>
    <lineage>
        <taxon>Eukaryota</taxon>
        <taxon>Metazoa</taxon>
        <taxon>Chordata</taxon>
        <taxon>Craniata</taxon>
        <taxon>Vertebrata</taxon>
        <taxon>Euteleostomi</taxon>
        <taxon>Actinopterygii</taxon>
        <taxon>Neopterygii</taxon>
        <taxon>Teleostei</taxon>
        <taxon>Anguilliformes</taxon>
        <taxon>Anguillidae</taxon>
        <taxon>Anguilla</taxon>
    </lineage>
</organism>
<accession>A0A0E9VGN4</accession>
<evidence type="ECO:0000313" key="1">
    <source>
        <dbReference type="EMBL" id="JAH76605.1"/>
    </source>
</evidence>
<sequence>MTTASSKRNGTFFVLFTFFQYYTLI</sequence>
<dbReference type="AlphaFoldDB" id="A0A0E9VGN4"/>
<reference evidence="1" key="1">
    <citation type="submission" date="2014-11" db="EMBL/GenBank/DDBJ databases">
        <authorList>
            <person name="Amaro Gonzalez C."/>
        </authorList>
    </citation>
    <scope>NUCLEOTIDE SEQUENCE</scope>
</reference>
<reference evidence="1" key="2">
    <citation type="journal article" date="2015" name="Fish Shellfish Immunol.">
        <title>Early steps in the European eel (Anguilla anguilla)-Vibrio vulnificus interaction in the gills: Role of the RtxA13 toxin.</title>
        <authorList>
            <person name="Callol A."/>
            <person name="Pajuelo D."/>
            <person name="Ebbesson L."/>
            <person name="Teles M."/>
            <person name="MacKenzie S."/>
            <person name="Amaro C."/>
        </authorList>
    </citation>
    <scope>NUCLEOTIDE SEQUENCE</scope>
</reference>
<name>A0A0E9VGN4_ANGAN</name>
<dbReference type="EMBL" id="GBXM01031972">
    <property type="protein sequence ID" value="JAH76605.1"/>
    <property type="molecule type" value="Transcribed_RNA"/>
</dbReference>
<proteinExistence type="predicted"/>